<accession>A0AA38XC05</accession>
<dbReference type="PANTHER" id="PTHR32027">
    <property type="entry name" value="CYTOSINE DEAMINASE"/>
    <property type="match status" value="1"/>
</dbReference>
<sequence length="480" mass="53195">MKIKNAILPGTDPRSRWDVHFESNTITRIDPAAATNYDSDPSPLLLPPLCHPHIHLDKAYLLTCNSQHLPSTHAGEDQSKHPDYSDLTPQDGSFAEALKFTSLAKQRYTAEDLYLRGAQLLATSLQQGVSSCRAFVEVDHVTGQLCLQAAIRLKECFHGKMKVQICAFAQEPIFSTEHGEENRKVLQHALDECGDHIEVLGTTPYVEKSMEASRRNIEWAIETALMYSLHLDFHLDYNLDESQRPLAPDVLRLLQGKKWNERADPRKTIVLGHCSRLTLLGDMEMAVFALAIRNSGLPIHFVGLPTSDLFMMGRPPQSPLPANSKSANRLRGTLQVLDMIKERQLNCCLSVNNVGNAFTPWGTGDPLALASLGVGIYQAGTDEDANLLFECVSSRARRAIGLGTSSALHAGDSDAMQLDDDDTTELKEGRKGELLLIKNKEFVICPGHLGIKVPARQRISVRDVVWDPPQDDLRQILRSG</sequence>
<dbReference type="PANTHER" id="PTHR32027:SF0">
    <property type="entry name" value="CYTOSINE DEAMINASE"/>
    <property type="match status" value="1"/>
</dbReference>
<dbReference type="GO" id="GO:0016814">
    <property type="term" value="F:hydrolase activity, acting on carbon-nitrogen (but not peptide) bonds, in cyclic amidines"/>
    <property type="evidence" value="ECO:0007669"/>
    <property type="project" value="TreeGrafter"/>
</dbReference>
<dbReference type="InterPro" id="IPR052349">
    <property type="entry name" value="Metallo-hydrolase_Enzymes"/>
</dbReference>
<proteinExistence type="predicted"/>
<dbReference type="AlphaFoldDB" id="A0AA38XC05"/>
<evidence type="ECO:0000313" key="2">
    <source>
        <dbReference type="Proteomes" id="UP001172673"/>
    </source>
</evidence>
<name>A0AA38XC05_9EURO</name>
<protein>
    <submittedName>
        <fullName evidence="1">Uncharacterized protein</fullName>
    </submittedName>
</protein>
<dbReference type="EMBL" id="JAPDRK010000007">
    <property type="protein sequence ID" value="KAJ9610675.1"/>
    <property type="molecule type" value="Genomic_DNA"/>
</dbReference>
<dbReference type="SUPFAM" id="SSF51556">
    <property type="entry name" value="Metallo-dependent hydrolases"/>
    <property type="match status" value="1"/>
</dbReference>
<keyword evidence="2" id="KW-1185">Reference proteome</keyword>
<dbReference type="InterPro" id="IPR032466">
    <property type="entry name" value="Metal_Hydrolase"/>
</dbReference>
<evidence type="ECO:0000313" key="1">
    <source>
        <dbReference type="EMBL" id="KAJ9610675.1"/>
    </source>
</evidence>
<dbReference type="Proteomes" id="UP001172673">
    <property type="component" value="Unassembled WGS sequence"/>
</dbReference>
<organism evidence="1 2">
    <name type="scientific">Cladophialophora chaetospira</name>
    <dbReference type="NCBI Taxonomy" id="386627"/>
    <lineage>
        <taxon>Eukaryota</taxon>
        <taxon>Fungi</taxon>
        <taxon>Dikarya</taxon>
        <taxon>Ascomycota</taxon>
        <taxon>Pezizomycotina</taxon>
        <taxon>Eurotiomycetes</taxon>
        <taxon>Chaetothyriomycetidae</taxon>
        <taxon>Chaetothyriales</taxon>
        <taxon>Herpotrichiellaceae</taxon>
        <taxon>Cladophialophora</taxon>
    </lineage>
</organism>
<dbReference type="Gene3D" id="3.20.20.140">
    <property type="entry name" value="Metal-dependent hydrolases"/>
    <property type="match status" value="1"/>
</dbReference>
<reference evidence="1" key="1">
    <citation type="submission" date="2022-10" db="EMBL/GenBank/DDBJ databases">
        <title>Culturing micro-colonial fungi from biological soil crusts in the Mojave desert and describing Neophaeococcomyces mojavensis, and introducing the new genera and species Taxawa tesnikishii.</title>
        <authorList>
            <person name="Kurbessoian T."/>
            <person name="Stajich J.E."/>
        </authorList>
    </citation>
    <scope>NUCLEOTIDE SEQUENCE</scope>
    <source>
        <strain evidence="1">TK_41</strain>
    </source>
</reference>
<comment type="caution">
    <text evidence="1">The sequence shown here is derived from an EMBL/GenBank/DDBJ whole genome shotgun (WGS) entry which is preliminary data.</text>
</comment>
<gene>
    <name evidence="1" type="ORF">H2200_005452</name>
</gene>